<keyword evidence="2" id="KW-1185">Reference proteome</keyword>
<protein>
    <submittedName>
        <fullName evidence="1">Uncharacterized protein</fullName>
    </submittedName>
</protein>
<dbReference type="Proteomes" id="UP000076722">
    <property type="component" value="Unassembled WGS sequence"/>
</dbReference>
<reference evidence="1 2" key="1">
    <citation type="journal article" date="2016" name="Mol. Biol. Evol.">
        <title>Comparative Genomics of Early-Diverging Mushroom-Forming Fungi Provides Insights into the Origins of Lignocellulose Decay Capabilities.</title>
        <authorList>
            <person name="Nagy L.G."/>
            <person name="Riley R."/>
            <person name="Tritt A."/>
            <person name="Adam C."/>
            <person name="Daum C."/>
            <person name="Floudas D."/>
            <person name="Sun H."/>
            <person name="Yadav J.S."/>
            <person name="Pangilinan J."/>
            <person name="Larsson K.H."/>
            <person name="Matsuura K."/>
            <person name="Barry K."/>
            <person name="Labutti K."/>
            <person name="Kuo R."/>
            <person name="Ohm R.A."/>
            <person name="Bhattacharya S.S."/>
            <person name="Shirouzu T."/>
            <person name="Yoshinaga Y."/>
            <person name="Martin F.M."/>
            <person name="Grigoriev I.V."/>
            <person name="Hibbett D.S."/>
        </authorList>
    </citation>
    <scope>NUCLEOTIDE SEQUENCE [LARGE SCALE GENOMIC DNA]</scope>
    <source>
        <strain evidence="1 2">HHB9708</strain>
    </source>
</reference>
<dbReference type="GO" id="GO:0007166">
    <property type="term" value="P:cell surface receptor signaling pathway"/>
    <property type="evidence" value="ECO:0007669"/>
    <property type="project" value="InterPro"/>
</dbReference>
<proteinExistence type="predicted"/>
<dbReference type="EMBL" id="KV419458">
    <property type="protein sequence ID" value="KZS87046.1"/>
    <property type="molecule type" value="Genomic_DNA"/>
</dbReference>
<evidence type="ECO:0000313" key="1">
    <source>
        <dbReference type="EMBL" id="KZS87046.1"/>
    </source>
</evidence>
<gene>
    <name evidence="1" type="ORF">SISNIDRAFT_471277</name>
</gene>
<dbReference type="CDD" id="cd21037">
    <property type="entry name" value="MLKL_NTD"/>
    <property type="match status" value="1"/>
</dbReference>
<dbReference type="InterPro" id="IPR059179">
    <property type="entry name" value="MLKL-like_MCAfunc"/>
</dbReference>
<organism evidence="1 2">
    <name type="scientific">Sistotremastrum niveocremeum HHB9708</name>
    <dbReference type="NCBI Taxonomy" id="1314777"/>
    <lineage>
        <taxon>Eukaryota</taxon>
        <taxon>Fungi</taxon>
        <taxon>Dikarya</taxon>
        <taxon>Basidiomycota</taxon>
        <taxon>Agaricomycotina</taxon>
        <taxon>Agaricomycetes</taxon>
        <taxon>Sistotremastrales</taxon>
        <taxon>Sistotremastraceae</taxon>
        <taxon>Sertulicium</taxon>
        <taxon>Sertulicium niveocremeum</taxon>
    </lineage>
</organism>
<sequence length="728" mass="82155">MSSTANDIRNNTLSSPLSPILSFPRSLSSSSIPMPLAADVNANLLRSLKIVQSLGEAVPHGGILKAVAGIGITILETADQVRQNKEECADIARRAAEHISVLNRIDEEEELSDDLVERLGQEVLKKVERLGTESSWKRTLRSSSVQDETKDCLNRLNEAYQMYIFEASVATDNKLTTLVRGMNALSLRLQVSPRTGEADEIPLNQLNFGQEIQLVDKKTYFLRVEHGQMTDIVGRPRRVILRRFEAKPDVEDDDRRLEEFRREVGVRHDLLHQHFARMLGIASSKTGRTKMIVIEGGRSNNFIERPEVEVSRKAPSPHTITFEVCPVLSIFWSIPELCVNSWYGKFSGLSTQRLMDDRQDTDFFGNTEALGEEGAQDKRLCMGGLGRLDGRWEDSGWRMEEAFGRALMKEQLRDGDDGAGAGSLSFEEYADEFEQMRKSVTKWNEEKTAENARDLWDWLKWWSRSSETEPGIENSPTVGEIGWIDGNRWHPIPLDHLTPPAQPYGYAITADRWRDGEWETIVGTAWPNERHKRWSIDVSPGETIHLGTYVRSDRTTRIADFFYGSALSLAKDSGVDVRSLRLVSRTGFDVNATVTISDEQFSTVYYFAHPPYFEGSVPDPPGLWSRCPYNSYSYDRISADAGQVSFRLEPFVEYQMIDNPSIALLQDLDSHGFLPVPDITYASDPPFASITEVTDQHASNSTIVKRAKKRFGDALLSAFSKKRKTSQP</sequence>
<dbReference type="InterPro" id="IPR036537">
    <property type="entry name" value="Adaptor_Cbl_N_dom_sf"/>
</dbReference>
<name>A0A164MUG1_9AGAM</name>
<dbReference type="AlphaFoldDB" id="A0A164MUG1"/>
<evidence type="ECO:0000313" key="2">
    <source>
        <dbReference type="Proteomes" id="UP000076722"/>
    </source>
</evidence>
<accession>A0A164MUG1</accession>
<dbReference type="Gene3D" id="1.20.930.20">
    <property type="entry name" value="Adaptor protein Cbl, N-terminal domain"/>
    <property type="match status" value="1"/>
</dbReference>